<sequence length="263" mass="29242">MYTFKKGDADYQVMLNENFKEITDSFEDGLFVRKNSKILDLNDAILPGIYSIPATGVDNKPLPNSGSLFVCKDPGGVRQLFQTERTIFIRQLGGVPSSWTDWKKVAFEKEQPFEAWYSPGTNHAGFKNKARYNLGPEFSNIGQRLGLPMKSEPLEWNSGRWQAKVLRDCKLNISGTVKYHVGSSRGVLYAYTHIDKGLDEGVGDLGIGSAVGAVGGLNYQNVAAFDLNVTLKKGEYLAFRLELAADKQLDYTQLSSMHITELV</sequence>
<dbReference type="AlphaFoldDB" id="A0A7H0FMC7"/>
<dbReference type="EMBL" id="CP060804">
    <property type="protein sequence ID" value="QNP37193.1"/>
    <property type="molecule type" value="Genomic_DNA"/>
</dbReference>
<dbReference type="Proteomes" id="UP000516122">
    <property type="component" value="Chromosome"/>
</dbReference>
<evidence type="ECO:0000313" key="1">
    <source>
        <dbReference type="EMBL" id="QNP37193.1"/>
    </source>
</evidence>
<gene>
    <name evidence="1" type="ORF">H9Q64_12065</name>
</gene>
<organism evidence="1 2">
    <name type="scientific">Enterococcus faecalis</name>
    <name type="common">Streptococcus faecalis</name>
    <dbReference type="NCBI Taxonomy" id="1351"/>
    <lineage>
        <taxon>Bacteria</taxon>
        <taxon>Bacillati</taxon>
        <taxon>Bacillota</taxon>
        <taxon>Bacilli</taxon>
        <taxon>Lactobacillales</taxon>
        <taxon>Enterococcaceae</taxon>
        <taxon>Enterococcus</taxon>
    </lineage>
</organism>
<reference evidence="1 2" key="1">
    <citation type="submission" date="2020-08" db="EMBL/GenBank/DDBJ databases">
        <title>Enterococcus faecalis SF28073 genome assembly.</title>
        <authorList>
            <person name="Duerkop B.A."/>
            <person name="Johnson C.N."/>
        </authorList>
    </citation>
    <scope>NUCLEOTIDE SEQUENCE [LARGE SCALE GENOMIC DNA]</scope>
    <source>
        <strain evidence="1 2">SF28073</strain>
    </source>
</reference>
<protein>
    <submittedName>
        <fullName evidence="1">Uncharacterized protein</fullName>
    </submittedName>
</protein>
<evidence type="ECO:0000313" key="2">
    <source>
        <dbReference type="Proteomes" id="UP000516122"/>
    </source>
</evidence>
<accession>A0A7H0FMC7</accession>
<name>A0A7H0FMC7_ENTFL</name>
<proteinExistence type="predicted"/>
<dbReference type="RefSeq" id="WP_002379917.1">
    <property type="nucleotide sequence ID" value="NZ_CP060804.1"/>
</dbReference>
<dbReference type="CDD" id="cd19958">
    <property type="entry name" value="pyocin_knob"/>
    <property type="match status" value="1"/>
</dbReference>